<dbReference type="FunCoup" id="A0A2I3H1M9">
    <property type="interactions" value="3735"/>
</dbReference>
<feature type="domain" description="C3H1-type" evidence="20">
    <location>
        <begin position="386"/>
        <end position="408"/>
    </location>
</feature>
<dbReference type="GO" id="GO:0071027">
    <property type="term" value="P:nuclear RNA surveillance"/>
    <property type="evidence" value="ECO:0007669"/>
    <property type="project" value="Ensembl"/>
</dbReference>
<dbReference type="EMBL" id="ADFV01102258">
    <property type="status" value="NOT_ANNOTATED_CDS"/>
    <property type="molecule type" value="Genomic_DNA"/>
</dbReference>
<feature type="compositionally biased region" description="Basic and acidic residues" evidence="19">
    <location>
        <begin position="189"/>
        <end position="205"/>
    </location>
</feature>
<feature type="domain" description="C3H1-type" evidence="20">
    <location>
        <begin position="357"/>
        <end position="384"/>
    </location>
</feature>
<feature type="compositionally biased region" description="Acidic residues" evidence="19">
    <location>
        <begin position="248"/>
        <end position="271"/>
    </location>
</feature>
<dbReference type="AlphaFoldDB" id="A0A2I3H1M9"/>
<dbReference type="InterPro" id="IPR036855">
    <property type="entry name" value="Znf_CCCH_sf"/>
</dbReference>
<sequence length="1228" mass="132604">PCSPDARPATPHLLHHRLPLPDDREDGELEEGELEDDGAEETQDTSGGPERSRKEKGEKHHSDSDEEKSHRRLKRKRKKEREKEKRRSKKRRKSKHKRHASSSDDFSDFSDDSDFSPSEKGHRKYREYSPPYAPSHQQYPPSHATPLPKKAYSKMDSKSYGMYEDYENEQYGEYEGDEEEDMGKEDYDDFTKELNQYRRAKEGSSRGRGSRGRGRGYRGRGSRGGSRGRGMGRGSRGRGRGSMGGDHPEDEEDFYEEEMDVREPMGDDDYDEYSKELNQYRRSKDSRGRGLSRGRGRGSRGRGKGMGRGRGRGGSRGGMNKGGMNDDEDFYDDDMGDGGGGGYRSRDHDKPHQQSDKKGKVICKYFVEGRCTWGDHCNFSHDIELPKKRELCKFYITGFCARAENCPYIFMPLDLKVLVLWTFPHKLQLSDLERSVSILTLSTPSFVLSHPQMLADDAEAGAEDEKEVEELKKQGINPLPKPPPGVGLLPTPPRPPGPQAPTSPNGRPMQGGPPPPPPPPPPTHGSPQMPMPPVLLPTALGSRHWGSVWGEVAGAFAHAAGGGGPMLPETPANAVEREGRLSGAPVDLWPEQHFGPFHSLFLTVRPSPLPSVWVCSEGQGGWSWHLEALPDMNPRFFPAAEDYGHYEELPGEPGEHLFPEHPLEPDSFSEGGPPGRPKPGAGVPDFLPSAQRALYLRIQQKQQEEEERARRLAESSKQDRENEEGDTGNWYSSDEDEGGSSVTSILKTLRQQTSSRPPASVGELSSSGLGDPRLQKGHPTGSRLADPRLSRDPRLTRHAEASGGSGPGDSGPSDPRLARALPTSKPEGSLHSSPVGPSSSKGSGPPPTEEEEGERALREKAVNIPLDPLPGHPLRDPRSQLQQFSHIKKDVTLSKPSFARTVLWNPEDLIPLPVPKQDTVPPVPAALQSMPTLDPRLHRAATAGPPNARQRPGASTDSSTQGTNLPDFELLSRILKTVNATGSSAAPGSSDKPSDPRVRKAPTDPRLQKPTDSTASSRAAKPGPAEAPSPTASPSGDASPPATAPYDPRVLAAGGLGQGGGGGQSSVLSGISLYDPRTPNAGGKATELAADTGAQPKGAEGNGKSSASKAKEPPFVRKSALEQPETGKAGADGGAPTDRYNSYNRPRPKATAAPAATTTTPPPEGAPPQPGVHNLPVPTLFGTVKQAPKTGSGSPFAGNSPAREGEQDAASLKDVFKGFDPTASPFCQ</sequence>
<feature type="compositionally biased region" description="Gly residues" evidence="19">
    <location>
        <begin position="222"/>
        <end position="244"/>
    </location>
</feature>
<dbReference type="GO" id="GO:0006353">
    <property type="term" value="P:DNA-templated transcription termination"/>
    <property type="evidence" value="ECO:0007669"/>
    <property type="project" value="UniProtKB-KW"/>
</dbReference>
<evidence type="ECO:0000256" key="14">
    <source>
        <dbReference type="ARBA" id="ARBA00059523"/>
    </source>
</evidence>
<feature type="compositionally biased region" description="Polar residues" evidence="19">
    <location>
        <begin position="978"/>
        <end position="987"/>
    </location>
</feature>
<dbReference type="PANTHER" id="PTHR13119">
    <property type="entry name" value="ZINC FINGER CCCH DOMAIN-CONTAINING PROTEI"/>
    <property type="match status" value="1"/>
</dbReference>
<dbReference type="InterPro" id="IPR041367">
    <property type="entry name" value="Znf-CCCH_4"/>
</dbReference>
<dbReference type="EMBL" id="ADFV01102261">
    <property type="status" value="NOT_ANNOTATED_CDS"/>
    <property type="molecule type" value="Genomic_DNA"/>
</dbReference>
<comment type="subunit">
    <text evidence="16">Interacts with WDR82.</text>
</comment>
<dbReference type="EMBL" id="ADFV01102260">
    <property type="status" value="NOT_ANNOTATED_CDS"/>
    <property type="molecule type" value="Genomic_DNA"/>
</dbReference>
<dbReference type="GO" id="GO:0140744">
    <property type="term" value="P:negative regulation of lncRNA transcription"/>
    <property type="evidence" value="ECO:0007669"/>
    <property type="project" value="Ensembl"/>
</dbReference>
<accession>A0A2I3H1M9</accession>
<feature type="compositionally biased region" description="Basic residues" evidence="19">
    <location>
        <begin position="208"/>
        <end position="221"/>
    </location>
</feature>
<feature type="compositionally biased region" description="Low complexity" evidence="19">
    <location>
        <begin position="1149"/>
        <end position="1159"/>
    </location>
</feature>
<keyword evidence="10" id="KW-0694">RNA-binding</keyword>
<evidence type="ECO:0000256" key="15">
    <source>
        <dbReference type="ARBA" id="ARBA00061414"/>
    </source>
</evidence>
<feature type="compositionally biased region" description="Basic residues" evidence="19">
    <location>
        <begin position="70"/>
        <end position="100"/>
    </location>
</feature>
<feature type="compositionally biased region" description="Gly residues" evidence="19">
    <location>
        <begin position="1054"/>
        <end position="1064"/>
    </location>
</feature>
<feature type="zinc finger region" description="C3H1-type" evidence="18">
    <location>
        <begin position="357"/>
        <end position="384"/>
    </location>
</feature>
<keyword evidence="3" id="KW-0806">Transcription termination</keyword>
<keyword evidence="12" id="KW-0175">Coiled coil</keyword>
<dbReference type="GO" id="GO:0032785">
    <property type="term" value="P:negative regulation of DNA-templated transcription, elongation"/>
    <property type="evidence" value="ECO:0007669"/>
    <property type="project" value="Ensembl"/>
</dbReference>
<feature type="compositionally biased region" description="Polar residues" evidence="19">
    <location>
        <begin position="953"/>
        <end position="964"/>
    </location>
</feature>
<proteinExistence type="inferred from homology"/>
<feature type="compositionally biased region" description="Basic and acidic residues" evidence="19">
    <location>
        <begin position="50"/>
        <end position="69"/>
    </location>
</feature>
<evidence type="ECO:0000256" key="13">
    <source>
        <dbReference type="ARBA" id="ARBA00023163"/>
    </source>
</evidence>
<feature type="compositionally biased region" description="Low complexity" evidence="19">
    <location>
        <begin position="1022"/>
        <end position="1035"/>
    </location>
</feature>
<dbReference type="InterPro" id="IPR000571">
    <property type="entry name" value="Znf_CCCH"/>
</dbReference>
<evidence type="ECO:0000256" key="6">
    <source>
        <dbReference type="ARBA" id="ARBA00022723"/>
    </source>
</evidence>
<feature type="compositionally biased region" description="Low complexity" evidence="19">
    <location>
        <begin position="829"/>
        <end position="843"/>
    </location>
</feature>
<evidence type="ECO:0000256" key="19">
    <source>
        <dbReference type="SAM" id="MobiDB-lite"/>
    </source>
</evidence>
<dbReference type="Pfam" id="PF18044">
    <property type="entry name" value="zf-CCCH_4"/>
    <property type="match status" value="1"/>
</dbReference>
<dbReference type="STRING" id="61853.ENSNLEP00000037543"/>
<dbReference type="GO" id="GO:0005829">
    <property type="term" value="C:cytosol"/>
    <property type="evidence" value="ECO:0007669"/>
    <property type="project" value="Ensembl"/>
</dbReference>
<dbReference type="InParanoid" id="A0A2I3H1M9"/>
<evidence type="ECO:0000256" key="9">
    <source>
        <dbReference type="ARBA" id="ARBA00022833"/>
    </source>
</evidence>
<feature type="compositionally biased region" description="Basic and acidic residues" evidence="19">
    <location>
        <begin position="785"/>
        <end position="800"/>
    </location>
</feature>
<dbReference type="EMBL" id="ADFV01102259">
    <property type="status" value="NOT_ANNOTATED_CDS"/>
    <property type="molecule type" value="Genomic_DNA"/>
</dbReference>
<dbReference type="OMA" id="SHQQSDK"/>
<feature type="compositionally biased region" description="Basic and acidic residues" evidence="19">
    <location>
        <begin position="272"/>
        <end position="288"/>
    </location>
</feature>
<evidence type="ECO:0000256" key="12">
    <source>
        <dbReference type="ARBA" id="ARBA00023054"/>
    </source>
</evidence>
<dbReference type="Ensembl" id="ENSNLET00000059220.1">
    <property type="protein sequence ID" value="ENSNLEP00000037543.1"/>
    <property type="gene ID" value="ENSNLEG00000034259.1"/>
</dbReference>
<keyword evidence="5" id="KW-0597">Phosphoprotein</keyword>
<dbReference type="Proteomes" id="UP000001073">
    <property type="component" value="Chromosome 17"/>
</dbReference>
<feature type="region of interest" description="Disordered" evidence="19">
    <location>
        <begin position="909"/>
        <end position="1211"/>
    </location>
</feature>
<reference evidence="21" key="2">
    <citation type="submission" date="2025-08" db="UniProtKB">
        <authorList>
            <consortium name="Ensembl"/>
        </authorList>
    </citation>
    <scope>IDENTIFICATION</scope>
</reference>
<feature type="region of interest" description="Disordered" evidence="19">
    <location>
        <begin position="1"/>
        <end position="355"/>
    </location>
</feature>
<evidence type="ECO:0000256" key="3">
    <source>
        <dbReference type="ARBA" id="ARBA00022472"/>
    </source>
</evidence>
<evidence type="ECO:0000256" key="16">
    <source>
        <dbReference type="ARBA" id="ARBA00064997"/>
    </source>
</evidence>
<name>A0A2I3H1M9_NOMLE</name>
<evidence type="ECO:0000313" key="21">
    <source>
        <dbReference type="Ensembl" id="ENSNLEP00000037543.1"/>
    </source>
</evidence>
<reference evidence="21 22" key="1">
    <citation type="submission" date="2012-10" db="EMBL/GenBank/DDBJ databases">
        <authorList>
            <consortium name="Gibbon Genome Sequencing Consortium"/>
        </authorList>
    </citation>
    <scope>NUCLEOTIDE SEQUENCE [LARGE SCALE GENOMIC DNA]</scope>
</reference>
<dbReference type="SUPFAM" id="SSF90229">
    <property type="entry name" value="CCCH zinc finger"/>
    <property type="match status" value="2"/>
</dbReference>
<feature type="zinc finger region" description="C3H1-type" evidence="18">
    <location>
        <begin position="386"/>
        <end position="408"/>
    </location>
</feature>
<evidence type="ECO:0000256" key="1">
    <source>
        <dbReference type="ARBA" id="ARBA00004286"/>
    </source>
</evidence>
<keyword evidence="6 18" id="KW-0479">Metal-binding</keyword>
<protein>
    <recommendedName>
        <fullName evidence="17">Zinc finger CCCH domain-containing protein 4</fullName>
    </recommendedName>
</protein>
<evidence type="ECO:0000256" key="7">
    <source>
        <dbReference type="ARBA" id="ARBA00022737"/>
    </source>
</evidence>
<feature type="compositionally biased region" description="Acidic residues" evidence="19">
    <location>
        <begin position="105"/>
        <end position="114"/>
    </location>
</feature>
<dbReference type="PANTHER" id="PTHR13119:SF23">
    <property type="entry name" value="ZINC FINGER CCCH DOMAIN-CONTAINING PROTEIN 4"/>
    <property type="match status" value="1"/>
</dbReference>
<dbReference type="GO" id="GO:0110064">
    <property type="term" value="P:lncRNA catabolic process"/>
    <property type="evidence" value="ECO:0007669"/>
    <property type="project" value="Ensembl"/>
</dbReference>
<feature type="region of interest" description="Disordered" evidence="19">
    <location>
        <begin position="457"/>
        <end position="537"/>
    </location>
</feature>
<feature type="compositionally biased region" description="Acidic residues" evidence="19">
    <location>
        <begin position="164"/>
        <end position="188"/>
    </location>
</feature>
<evidence type="ECO:0000256" key="17">
    <source>
        <dbReference type="ARBA" id="ARBA00071598"/>
    </source>
</evidence>
<feature type="compositionally biased region" description="Acidic residues" evidence="19">
    <location>
        <begin position="325"/>
        <end position="336"/>
    </location>
</feature>
<dbReference type="PROSITE" id="PS50103">
    <property type="entry name" value="ZF_C3H1"/>
    <property type="match status" value="2"/>
</dbReference>
<keyword evidence="4" id="KW-0488">Methylation</keyword>
<evidence type="ECO:0000259" key="20">
    <source>
        <dbReference type="PROSITE" id="PS50103"/>
    </source>
</evidence>
<evidence type="ECO:0000256" key="18">
    <source>
        <dbReference type="PROSITE-ProRule" id="PRU00723"/>
    </source>
</evidence>
<keyword evidence="2" id="KW-0158">Chromosome</keyword>
<organism evidence="21 22">
    <name type="scientific">Nomascus leucogenys</name>
    <name type="common">Northern white-cheeked gibbon</name>
    <name type="synonym">Hylobates leucogenys</name>
    <dbReference type="NCBI Taxonomy" id="61853"/>
    <lineage>
        <taxon>Eukaryota</taxon>
        <taxon>Metazoa</taxon>
        <taxon>Chordata</taxon>
        <taxon>Craniata</taxon>
        <taxon>Vertebrata</taxon>
        <taxon>Euteleostomi</taxon>
        <taxon>Mammalia</taxon>
        <taxon>Eutheria</taxon>
        <taxon>Euarchontoglires</taxon>
        <taxon>Primates</taxon>
        <taxon>Haplorrhini</taxon>
        <taxon>Catarrhini</taxon>
        <taxon>Hylobatidae</taxon>
        <taxon>Nomascus</taxon>
    </lineage>
</organism>
<comment type="function">
    <text evidence="14">RNA-binding protein that suppresses transcription of long non-coding RNAs (lncRNAs). LncRNAs are defined as transcripts more than 200 nucleotides that are not translated into protein. Together with WDR82, part of a transcription termination checkpoint that promotes transcription termination of lncRNAs and their subsequent degradation by the exosome. The transcription termination checkpoint is activated by the inefficiently spliced first exon of lncRNAs.</text>
</comment>
<dbReference type="GeneTree" id="ENSGT00940000160011"/>
<feature type="region of interest" description="Disordered" evidence="19">
    <location>
        <begin position="645"/>
        <end position="686"/>
    </location>
</feature>
<dbReference type="SMART" id="SM00356">
    <property type="entry name" value="ZnF_C3H1"/>
    <property type="match status" value="2"/>
</dbReference>
<evidence type="ECO:0000256" key="10">
    <source>
        <dbReference type="ARBA" id="ARBA00022884"/>
    </source>
</evidence>
<feature type="compositionally biased region" description="Pro residues" evidence="19">
    <location>
        <begin position="1160"/>
        <end position="1170"/>
    </location>
</feature>
<comment type="subcellular location">
    <subcellularLocation>
        <location evidence="1">Chromosome</location>
    </subcellularLocation>
</comment>
<dbReference type="GO" id="GO:1990841">
    <property type="term" value="F:promoter-specific chromatin binding"/>
    <property type="evidence" value="ECO:0007669"/>
    <property type="project" value="Ensembl"/>
</dbReference>
<dbReference type="EMBL" id="ADFV01102262">
    <property type="status" value="NOT_ANNOTATED_CDS"/>
    <property type="molecule type" value="Genomic_DNA"/>
</dbReference>
<feature type="compositionally biased region" description="Acidic residues" evidence="19">
    <location>
        <begin position="457"/>
        <end position="468"/>
    </location>
</feature>
<dbReference type="InterPro" id="IPR045124">
    <property type="entry name" value="Su(sable)-like"/>
</dbReference>
<feature type="compositionally biased region" description="Basic and acidic residues" evidence="19">
    <location>
        <begin position="645"/>
        <end position="664"/>
    </location>
</feature>
<evidence type="ECO:0000256" key="11">
    <source>
        <dbReference type="ARBA" id="ARBA00023015"/>
    </source>
</evidence>
<feature type="compositionally biased region" description="Basic and acidic residues" evidence="19">
    <location>
        <begin position="344"/>
        <end position="355"/>
    </location>
</feature>
<gene>
    <name evidence="21" type="primary">ZC3H4</name>
</gene>
<dbReference type="GO" id="GO:0005654">
    <property type="term" value="C:nucleoplasm"/>
    <property type="evidence" value="ECO:0007669"/>
    <property type="project" value="Ensembl"/>
</dbReference>
<feature type="compositionally biased region" description="Basic residues" evidence="19">
    <location>
        <begin position="290"/>
        <end position="313"/>
    </location>
</feature>
<dbReference type="GO" id="GO:0008270">
    <property type="term" value="F:zinc ion binding"/>
    <property type="evidence" value="ECO:0007669"/>
    <property type="project" value="UniProtKB-KW"/>
</dbReference>
<feature type="compositionally biased region" description="Polar residues" evidence="19">
    <location>
        <begin position="740"/>
        <end position="768"/>
    </location>
</feature>
<dbReference type="EMBL" id="ADFV01102263">
    <property type="status" value="NOT_ANNOTATED_CDS"/>
    <property type="molecule type" value="Genomic_DNA"/>
</dbReference>
<feature type="compositionally biased region" description="Pro residues" evidence="19">
    <location>
        <begin position="511"/>
        <end position="535"/>
    </location>
</feature>
<evidence type="ECO:0000256" key="5">
    <source>
        <dbReference type="ARBA" id="ARBA00022553"/>
    </source>
</evidence>
<keyword evidence="7" id="KW-0677">Repeat</keyword>
<comment type="similarity">
    <text evidence="15">Belongs to the suppressor of sable family.</text>
</comment>
<dbReference type="EMBL" id="ADFV01102257">
    <property type="status" value="NOT_ANNOTATED_CDS"/>
    <property type="molecule type" value="Genomic_DNA"/>
</dbReference>
<feature type="compositionally biased region" description="Basic and acidic residues" evidence="19">
    <location>
        <begin position="707"/>
        <end position="720"/>
    </location>
</feature>
<keyword evidence="8 18" id="KW-0863">Zinc-finger</keyword>
<feature type="compositionally biased region" description="Acidic residues" evidence="19">
    <location>
        <begin position="23"/>
        <end position="43"/>
    </location>
</feature>
<evidence type="ECO:0000313" key="22">
    <source>
        <dbReference type="Proteomes" id="UP000001073"/>
    </source>
</evidence>
<evidence type="ECO:0000256" key="2">
    <source>
        <dbReference type="ARBA" id="ARBA00022454"/>
    </source>
</evidence>
<evidence type="ECO:0000256" key="8">
    <source>
        <dbReference type="ARBA" id="ARBA00022771"/>
    </source>
</evidence>
<keyword evidence="11" id="KW-0805">Transcription regulation</keyword>
<evidence type="ECO:0000256" key="4">
    <source>
        <dbReference type="ARBA" id="ARBA00022481"/>
    </source>
</evidence>
<dbReference type="FunFam" id="4.10.1000.10:FF:000013">
    <property type="entry name" value="zinc finger CCCH domain-containing protein 4 isoform X1"/>
    <property type="match status" value="1"/>
</dbReference>
<keyword evidence="22" id="KW-1185">Reference proteome</keyword>
<keyword evidence="9 18" id="KW-0862">Zinc</keyword>
<feature type="region of interest" description="Disordered" evidence="19">
    <location>
        <begin position="700"/>
        <end position="880"/>
    </location>
</feature>
<dbReference type="GO" id="GO:0003723">
    <property type="term" value="F:RNA binding"/>
    <property type="evidence" value="ECO:0007669"/>
    <property type="project" value="UniProtKB-KW"/>
</dbReference>
<dbReference type="GO" id="GO:0005694">
    <property type="term" value="C:chromosome"/>
    <property type="evidence" value="ECO:0007669"/>
    <property type="project" value="UniProtKB-SubCell"/>
</dbReference>
<keyword evidence="13" id="KW-0804">Transcription</keyword>
<dbReference type="Gene3D" id="4.10.1000.10">
    <property type="entry name" value="Zinc finger, CCCH-type"/>
    <property type="match status" value="1"/>
</dbReference>
<feature type="compositionally biased region" description="Basic and acidic residues" evidence="19">
    <location>
        <begin position="992"/>
        <end position="1009"/>
    </location>
</feature>
<reference evidence="21" key="3">
    <citation type="submission" date="2025-09" db="UniProtKB">
        <authorList>
            <consortium name="Ensembl"/>
        </authorList>
    </citation>
    <scope>IDENTIFICATION</scope>
</reference>
<feature type="compositionally biased region" description="Pro residues" evidence="19">
    <location>
        <begin position="479"/>
        <end position="501"/>
    </location>
</feature>